<feature type="region of interest" description="Disordered" evidence="1">
    <location>
        <begin position="186"/>
        <end position="233"/>
    </location>
</feature>
<dbReference type="Proteomes" id="UP000054564">
    <property type="component" value="Unassembled WGS sequence"/>
</dbReference>
<evidence type="ECO:0000313" key="2">
    <source>
        <dbReference type="EMBL" id="KNE95572.1"/>
    </source>
</evidence>
<feature type="compositionally biased region" description="Polar residues" evidence="1">
    <location>
        <begin position="45"/>
        <end position="55"/>
    </location>
</feature>
<feature type="region of interest" description="Disordered" evidence="1">
    <location>
        <begin position="1"/>
        <end position="58"/>
    </location>
</feature>
<evidence type="ECO:0000256" key="1">
    <source>
        <dbReference type="SAM" id="MobiDB-lite"/>
    </source>
</evidence>
<dbReference type="OrthoDB" id="2499151at2759"/>
<name>A0A0L0V8F9_9BASI</name>
<protein>
    <submittedName>
        <fullName evidence="2">Uncharacterized protein</fullName>
    </submittedName>
</protein>
<keyword evidence="3" id="KW-1185">Reference proteome</keyword>
<proteinExistence type="predicted"/>
<dbReference type="EMBL" id="AJIL01000094">
    <property type="protein sequence ID" value="KNE95572.1"/>
    <property type="molecule type" value="Genomic_DNA"/>
</dbReference>
<sequence>MPPRKRKNSTATSAALETQTNTPTSTPAAKKKKSIPWDKDAVNPGFSSHQETLQSGEERREEVLANEIVQKLAAQGINHRIARDIRTKITELQMNFTCACDFLRNTGQGILAEDVANGTDNIRAGVIKRCKYYYDLEEVMAVRANANPQDTIDSTSELVPNLLADHNHDKDPDPLLSLLTGHNAELEESETDGPPGPTGGVNDTPSPAPDSAVAKAGSRSKSNSKKAGLPQGLEKAISDTYEYRYKNLTSKETREKNRLDSKDQRERKRIKLEARRVRIEEMDGKARMANAEAEQARLQVACMKDLKDTGFTDDQIKSFINCQFGKRVSRDREDDTSDSNSDTDSDSNSDLL</sequence>
<comment type="caution">
    <text evidence="2">The sequence shown here is derived from an EMBL/GenBank/DDBJ whole genome shotgun (WGS) entry which is preliminary data.</text>
</comment>
<dbReference type="PANTHER" id="PTHR33324">
    <property type="entry name" value="EXPRESSED PROTEIN"/>
    <property type="match status" value="1"/>
</dbReference>
<reference evidence="3" key="1">
    <citation type="submission" date="2014-03" db="EMBL/GenBank/DDBJ databases">
        <title>The Genome Sequence of Puccinia striiformis f. sp. tritici PST-78.</title>
        <authorList>
            <consortium name="The Broad Institute Genome Sequencing Platform"/>
            <person name="Cuomo C."/>
            <person name="Hulbert S."/>
            <person name="Chen X."/>
            <person name="Walker B."/>
            <person name="Young S.K."/>
            <person name="Zeng Q."/>
            <person name="Gargeya S."/>
            <person name="Fitzgerald M."/>
            <person name="Haas B."/>
            <person name="Abouelleil A."/>
            <person name="Alvarado L."/>
            <person name="Arachchi H.M."/>
            <person name="Berlin A.M."/>
            <person name="Chapman S.B."/>
            <person name="Goldberg J."/>
            <person name="Griggs A."/>
            <person name="Gujja S."/>
            <person name="Hansen M."/>
            <person name="Howarth C."/>
            <person name="Imamovic A."/>
            <person name="Larimer J."/>
            <person name="McCowan C."/>
            <person name="Montmayeur A."/>
            <person name="Murphy C."/>
            <person name="Neiman D."/>
            <person name="Pearson M."/>
            <person name="Priest M."/>
            <person name="Roberts A."/>
            <person name="Saif S."/>
            <person name="Shea T."/>
            <person name="Sisk P."/>
            <person name="Sykes S."/>
            <person name="Wortman J."/>
            <person name="Nusbaum C."/>
            <person name="Birren B."/>
        </authorList>
    </citation>
    <scope>NUCLEOTIDE SEQUENCE [LARGE SCALE GENOMIC DNA]</scope>
    <source>
        <strain evidence="3">race PST-78</strain>
    </source>
</reference>
<gene>
    <name evidence="2" type="ORF">PSTG_11063</name>
</gene>
<evidence type="ECO:0000313" key="3">
    <source>
        <dbReference type="Proteomes" id="UP000054564"/>
    </source>
</evidence>
<dbReference type="PANTHER" id="PTHR33324:SF2">
    <property type="entry name" value="MYB_SANT-LIKE DNA-BINDING DOMAIN-CONTAINING PROTEIN"/>
    <property type="match status" value="1"/>
</dbReference>
<dbReference type="AlphaFoldDB" id="A0A0L0V8F9"/>
<feature type="region of interest" description="Disordered" evidence="1">
    <location>
        <begin position="327"/>
        <end position="352"/>
    </location>
</feature>
<accession>A0A0L0V8F9</accession>
<organism evidence="2 3">
    <name type="scientific">Puccinia striiformis f. sp. tritici PST-78</name>
    <dbReference type="NCBI Taxonomy" id="1165861"/>
    <lineage>
        <taxon>Eukaryota</taxon>
        <taxon>Fungi</taxon>
        <taxon>Dikarya</taxon>
        <taxon>Basidiomycota</taxon>
        <taxon>Pucciniomycotina</taxon>
        <taxon>Pucciniomycetes</taxon>
        <taxon>Pucciniales</taxon>
        <taxon>Pucciniaceae</taxon>
        <taxon>Puccinia</taxon>
    </lineage>
</organism>
<dbReference type="STRING" id="1165861.A0A0L0V8F9"/>
<feature type="compositionally biased region" description="Acidic residues" evidence="1">
    <location>
        <begin position="334"/>
        <end position="352"/>
    </location>
</feature>
<feature type="compositionally biased region" description="Polar residues" evidence="1">
    <location>
        <begin position="9"/>
        <end position="19"/>
    </location>
</feature>